<evidence type="ECO:0000313" key="7">
    <source>
        <dbReference type="EMBL" id="KAF9506593.1"/>
    </source>
</evidence>
<feature type="compositionally biased region" description="Polar residues" evidence="4">
    <location>
        <begin position="521"/>
        <end position="535"/>
    </location>
</feature>
<dbReference type="InterPro" id="IPR035549">
    <property type="entry name" value="Bem1/Scd2_SH3_2"/>
</dbReference>
<dbReference type="EMBL" id="MU129106">
    <property type="protein sequence ID" value="KAF9506593.1"/>
    <property type="molecule type" value="Genomic_DNA"/>
</dbReference>
<dbReference type="InterPro" id="IPR036028">
    <property type="entry name" value="SH3-like_dom_sf"/>
</dbReference>
<evidence type="ECO:0000256" key="3">
    <source>
        <dbReference type="PROSITE-ProRule" id="PRU00192"/>
    </source>
</evidence>
<dbReference type="PANTHER" id="PTHR15706">
    <property type="entry name" value="SH3 MULTIPLE DOMAIN"/>
    <property type="match status" value="1"/>
</dbReference>
<evidence type="ECO:0000259" key="5">
    <source>
        <dbReference type="PROSITE" id="PS50002"/>
    </source>
</evidence>
<dbReference type="CDD" id="cd06890">
    <property type="entry name" value="PX_Bem1p"/>
    <property type="match status" value="1"/>
</dbReference>
<organism evidence="7 8">
    <name type="scientific">Hydnum rufescens UP504</name>
    <dbReference type="NCBI Taxonomy" id="1448309"/>
    <lineage>
        <taxon>Eukaryota</taxon>
        <taxon>Fungi</taxon>
        <taxon>Dikarya</taxon>
        <taxon>Basidiomycota</taxon>
        <taxon>Agaricomycotina</taxon>
        <taxon>Agaricomycetes</taxon>
        <taxon>Cantharellales</taxon>
        <taxon>Hydnaceae</taxon>
        <taxon>Hydnum</taxon>
    </lineage>
</organism>
<dbReference type="Gene3D" id="2.30.30.40">
    <property type="entry name" value="SH3 Domains"/>
    <property type="match status" value="2"/>
</dbReference>
<dbReference type="Gene3D" id="3.30.1520.10">
    <property type="entry name" value="Phox-like domain"/>
    <property type="match status" value="1"/>
</dbReference>
<evidence type="ECO:0000259" key="6">
    <source>
        <dbReference type="PROSITE" id="PS50195"/>
    </source>
</evidence>
<dbReference type="InterPro" id="IPR051228">
    <property type="entry name" value="NADPH_Oxidase/PX-Domain"/>
</dbReference>
<evidence type="ECO:0000256" key="2">
    <source>
        <dbReference type="ARBA" id="ARBA00022737"/>
    </source>
</evidence>
<evidence type="ECO:0000256" key="4">
    <source>
        <dbReference type="SAM" id="MobiDB-lite"/>
    </source>
</evidence>
<feature type="domain" description="SH3" evidence="5">
    <location>
        <begin position="37"/>
        <end position="101"/>
    </location>
</feature>
<evidence type="ECO:0000256" key="1">
    <source>
        <dbReference type="ARBA" id="ARBA00022443"/>
    </source>
</evidence>
<keyword evidence="1 3" id="KW-0728">SH3 domain</keyword>
<dbReference type="GO" id="GO:0030674">
    <property type="term" value="F:protein-macromolecule adaptor activity"/>
    <property type="evidence" value="ECO:0007669"/>
    <property type="project" value="TreeGrafter"/>
</dbReference>
<dbReference type="CDD" id="cd11879">
    <property type="entry name" value="SH3_Bem1p_2"/>
    <property type="match status" value="1"/>
</dbReference>
<dbReference type="GO" id="GO:0051130">
    <property type="term" value="P:positive regulation of cellular component organization"/>
    <property type="evidence" value="ECO:0007669"/>
    <property type="project" value="UniProtKB-ARBA"/>
</dbReference>
<gene>
    <name evidence="7" type="ORF">BS47DRAFT_1352610</name>
</gene>
<feature type="domain" description="SH3" evidence="5">
    <location>
        <begin position="137"/>
        <end position="199"/>
    </location>
</feature>
<accession>A0A9P6AIZ5</accession>
<feature type="region of interest" description="Disordered" evidence="4">
    <location>
        <begin position="245"/>
        <end position="285"/>
    </location>
</feature>
<protein>
    <submittedName>
        <fullName evidence="7">Uncharacterized protein</fullName>
    </submittedName>
</protein>
<dbReference type="GO" id="GO:0043332">
    <property type="term" value="C:mating projection tip"/>
    <property type="evidence" value="ECO:0007669"/>
    <property type="project" value="TreeGrafter"/>
</dbReference>
<proteinExistence type="predicted"/>
<dbReference type="Proteomes" id="UP000886523">
    <property type="component" value="Unassembled WGS sequence"/>
</dbReference>
<dbReference type="GO" id="GO:0000747">
    <property type="term" value="P:conjugation with cellular fusion"/>
    <property type="evidence" value="ECO:0007669"/>
    <property type="project" value="TreeGrafter"/>
</dbReference>
<dbReference type="FunFam" id="2.30.30.40:FF:000093">
    <property type="entry name" value="Protein kinase activator Bem1"/>
    <property type="match status" value="1"/>
</dbReference>
<dbReference type="PANTHER" id="PTHR15706:SF2">
    <property type="entry name" value="SH3 AND PX DOMAIN-CONTAINING PROTEIN 2A"/>
    <property type="match status" value="1"/>
</dbReference>
<dbReference type="SUPFAM" id="SSF64268">
    <property type="entry name" value="PX domain"/>
    <property type="match status" value="1"/>
</dbReference>
<dbReference type="InterPro" id="IPR035550">
    <property type="entry name" value="Bem1/Scd2_PX"/>
</dbReference>
<feature type="compositionally biased region" description="Polar residues" evidence="4">
    <location>
        <begin position="472"/>
        <end position="498"/>
    </location>
</feature>
<dbReference type="SUPFAM" id="SSF50044">
    <property type="entry name" value="SH3-domain"/>
    <property type="match status" value="2"/>
</dbReference>
<dbReference type="GO" id="GO:0005938">
    <property type="term" value="C:cell cortex"/>
    <property type="evidence" value="ECO:0007669"/>
    <property type="project" value="UniProtKB-ARBA"/>
</dbReference>
<feature type="region of interest" description="Disordered" evidence="4">
    <location>
        <begin position="460"/>
        <end position="535"/>
    </location>
</feature>
<dbReference type="GO" id="GO:1902494">
    <property type="term" value="C:catalytic complex"/>
    <property type="evidence" value="ECO:0007669"/>
    <property type="project" value="UniProtKB-ARBA"/>
</dbReference>
<keyword evidence="8" id="KW-1185">Reference proteome</keyword>
<comment type="caution">
    <text evidence="7">The sequence shown here is derived from an EMBL/GenBank/DDBJ whole genome shotgun (WGS) entry which is preliminary data.</text>
</comment>
<dbReference type="PROSITE" id="PS50195">
    <property type="entry name" value="PX"/>
    <property type="match status" value="1"/>
</dbReference>
<dbReference type="Pfam" id="PF00018">
    <property type="entry name" value="SH3_1"/>
    <property type="match status" value="1"/>
</dbReference>
<dbReference type="InterPro" id="IPR001683">
    <property type="entry name" value="PX_dom"/>
</dbReference>
<dbReference type="Gene3D" id="3.10.20.90">
    <property type="entry name" value="Phosphatidylinositol 3-kinase Catalytic Subunit, Chain A, domain 1"/>
    <property type="match status" value="1"/>
</dbReference>
<dbReference type="InterPro" id="IPR001452">
    <property type="entry name" value="SH3_domain"/>
</dbReference>
<reference evidence="7" key="1">
    <citation type="journal article" date="2020" name="Nat. Commun.">
        <title>Large-scale genome sequencing of mycorrhizal fungi provides insights into the early evolution of symbiotic traits.</title>
        <authorList>
            <person name="Miyauchi S."/>
            <person name="Kiss E."/>
            <person name="Kuo A."/>
            <person name="Drula E."/>
            <person name="Kohler A."/>
            <person name="Sanchez-Garcia M."/>
            <person name="Morin E."/>
            <person name="Andreopoulos B."/>
            <person name="Barry K.W."/>
            <person name="Bonito G."/>
            <person name="Buee M."/>
            <person name="Carver A."/>
            <person name="Chen C."/>
            <person name="Cichocki N."/>
            <person name="Clum A."/>
            <person name="Culley D."/>
            <person name="Crous P.W."/>
            <person name="Fauchery L."/>
            <person name="Girlanda M."/>
            <person name="Hayes R.D."/>
            <person name="Keri Z."/>
            <person name="LaButti K."/>
            <person name="Lipzen A."/>
            <person name="Lombard V."/>
            <person name="Magnuson J."/>
            <person name="Maillard F."/>
            <person name="Murat C."/>
            <person name="Nolan M."/>
            <person name="Ohm R.A."/>
            <person name="Pangilinan J."/>
            <person name="Pereira M.F."/>
            <person name="Perotto S."/>
            <person name="Peter M."/>
            <person name="Pfister S."/>
            <person name="Riley R."/>
            <person name="Sitrit Y."/>
            <person name="Stielow J.B."/>
            <person name="Szollosi G."/>
            <person name="Zifcakova L."/>
            <person name="Stursova M."/>
            <person name="Spatafora J.W."/>
            <person name="Tedersoo L."/>
            <person name="Vaario L.M."/>
            <person name="Yamada A."/>
            <person name="Yan M."/>
            <person name="Wang P."/>
            <person name="Xu J."/>
            <person name="Bruns T."/>
            <person name="Baldrian P."/>
            <person name="Vilgalys R."/>
            <person name="Dunand C."/>
            <person name="Henrissat B."/>
            <person name="Grigoriev I.V."/>
            <person name="Hibbett D."/>
            <person name="Nagy L.G."/>
            <person name="Martin F.M."/>
        </authorList>
    </citation>
    <scope>NUCLEOTIDE SEQUENCE</scope>
    <source>
        <strain evidence="7">UP504</strain>
    </source>
</reference>
<keyword evidence="2" id="KW-0677">Repeat</keyword>
<evidence type="ECO:0000313" key="8">
    <source>
        <dbReference type="Proteomes" id="UP000886523"/>
    </source>
</evidence>
<feature type="domain" description="PX" evidence="6">
    <location>
        <begin position="286"/>
        <end position="432"/>
    </location>
</feature>
<feature type="compositionally biased region" description="Low complexity" evidence="4">
    <location>
        <begin position="499"/>
        <end position="520"/>
    </location>
</feature>
<name>A0A9P6AIZ5_9AGAM</name>
<dbReference type="SUPFAM" id="SSF54277">
    <property type="entry name" value="CAD &amp; PB1 domains"/>
    <property type="match status" value="1"/>
</dbReference>
<dbReference type="InterPro" id="IPR036871">
    <property type="entry name" value="PX_dom_sf"/>
</dbReference>
<dbReference type="AlphaFoldDB" id="A0A9P6AIZ5"/>
<dbReference type="SMART" id="SM00326">
    <property type="entry name" value="SH3"/>
    <property type="match status" value="2"/>
</dbReference>
<dbReference type="GO" id="GO:0035091">
    <property type="term" value="F:phosphatidylinositol binding"/>
    <property type="evidence" value="ECO:0007669"/>
    <property type="project" value="InterPro"/>
</dbReference>
<dbReference type="SMART" id="SM00312">
    <property type="entry name" value="PX"/>
    <property type="match status" value="1"/>
</dbReference>
<dbReference type="OrthoDB" id="548867at2759"/>
<dbReference type="PROSITE" id="PS50002">
    <property type="entry name" value="SH3"/>
    <property type="match status" value="2"/>
</dbReference>
<dbReference type="Pfam" id="PF07653">
    <property type="entry name" value="SH3_2"/>
    <property type="match status" value="1"/>
</dbReference>
<sequence length="626" mass="69283">MSFKALRRSRDAKASVISTPISASPLISKPPSAKTFTPQKVIRAIDNRRATAPQELSFSKGDFFYVTRELDLQSGLWYEAHNPVTGSRGLVPADAFEELSKQSTVARRSNNAHIPPILTSPNHSPVLAPKTPITPRHQTFYAIVQYDFVAERPDELDAKAGEPISVVAQSNREWFVAKPIGRLGGPGLIPVTFVEIRDPSTGRKMNEDEVSDLMDRGSLPKVEEWKKATMEYKASSIPLGVIDSGPTIPSNPYMPRNPPVKERGSASPIPSSHSGDGDQGDGEEILPPGLLIAAEIPSFHRESGEYWFRLNIKYRPDPDPSHSSTPVPISMVLYRNYDDFYAFQLQLLDTWPVEAGREKRDPNGPELTENDRILPYMPGPVDYVDDGVTASRQRDLDIYVKELVELATYHGADYVLRCDLFRRFLAQKPGDVILPAIQERIGVDDTETLQLDALQIVGSSADQDQHRKSHGSAYSDQRDPSNTTARYHVSNGSTEQNRPPSSYSTSAPSPTRSSPHTTFTNHARSPTASSIALNQSENSGVSPAFLKIKIFHSSTDDLIAIRVSPRVTYQQLLTKVKDRLGADVNSLKYRESMNAARGEKGLTTIEGDDGLKEWVSNNSKLVLFAY</sequence>